<comment type="caution">
    <text evidence="1">The sequence shown here is derived from an EMBL/GenBank/DDBJ whole genome shotgun (WGS) entry which is preliminary data.</text>
</comment>
<reference evidence="1" key="1">
    <citation type="journal article" date="2014" name="Front. Microbiol.">
        <title>High frequency of phylogenetically diverse reductive dehalogenase-homologous genes in deep subseafloor sedimentary metagenomes.</title>
        <authorList>
            <person name="Kawai M."/>
            <person name="Futagami T."/>
            <person name="Toyoda A."/>
            <person name="Takaki Y."/>
            <person name="Nishi S."/>
            <person name="Hori S."/>
            <person name="Arai W."/>
            <person name="Tsubouchi T."/>
            <person name="Morono Y."/>
            <person name="Uchiyama I."/>
            <person name="Ito T."/>
            <person name="Fujiyama A."/>
            <person name="Inagaki F."/>
            <person name="Takami H."/>
        </authorList>
    </citation>
    <scope>NUCLEOTIDE SEQUENCE</scope>
    <source>
        <strain evidence="1">Expedition CK06-06</strain>
    </source>
</reference>
<dbReference type="EMBL" id="BART01009148">
    <property type="protein sequence ID" value="GAG63700.1"/>
    <property type="molecule type" value="Genomic_DNA"/>
</dbReference>
<evidence type="ECO:0000313" key="1">
    <source>
        <dbReference type="EMBL" id="GAG63700.1"/>
    </source>
</evidence>
<dbReference type="AlphaFoldDB" id="X0Z337"/>
<name>X0Z337_9ZZZZ</name>
<proteinExistence type="predicted"/>
<accession>X0Z337</accession>
<protein>
    <submittedName>
        <fullName evidence="1">Uncharacterized protein</fullName>
    </submittedName>
</protein>
<organism evidence="1">
    <name type="scientific">marine sediment metagenome</name>
    <dbReference type="NCBI Taxonomy" id="412755"/>
    <lineage>
        <taxon>unclassified sequences</taxon>
        <taxon>metagenomes</taxon>
        <taxon>ecological metagenomes</taxon>
    </lineage>
</organism>
<sequence length="37" mass="4412">MTDNDREFKIIQANFADWIATHISSTPFCSFEHIRRI</sequence>
<feature type="non-terminal residue" evidence="1">
    <location>
        <position position="37"/>
    </location>
</feature>
<gene>
    <name evidence="1" type="ORF">S01H4_20360</name>
</gene>